<evidence type="ECO:0000313" key="2">
    <source>
        <dbReference type="EMBL" id="SFM83208.1"/>
    </source>
</evidence>
<dbReference type="EMBL" id="FOUB01000058">
    <property type="protein sequence ID" value="SFM83208.1"/>
    <property type="molecule type" value="Genomic_DNA"/>
</dbReference>
<protein>
    <submittedName>
        <fullName evidence="2">Uncharacterized protein</fullName>
    </submittedName>
</protein>
<gene>
    <name evidence="2" type="ORF">SAMN05421863_105818</name>
</gene>
<dbReference type="Proteomes" id="UP000183287">
    <property type="component" value="Unassembled WGS sequence"/>
</dbReference>
<dbReference type="AlphaFoldDB" id="A0A1I4U2G2"/>
<keyword evidence="1" id="KW-0812">Transmembrane</keyword>
<dbReference type="RefSeq" id="WP_074906634.1">
    <property type="nucleotide sequence ID" value="NZ_FOUB01000058.1"/>
</dbReference>
<dbReference type="OrthoDB" id="6477852at2"/>
<keyword evidence="1" id="KW-1133">Transmembrane helix</keyword>
<reference evidence="3" key="1">
    <citation type="submission" date="2016-10" db="EMBL/GenBank/DDBJ databases">
        <authorList>
            <person name="Varghese N."/>
            <person name="Submissions S."/>
        </authorList>
    </citation>
    <scope>NUCLEOTIDE SEQUENCE [LARGE SCALE GENOMIC DNA]</scope>
    <source>
        <strain evidence="3">Nm44</strain>
    </source>
</reference>
<organism evidence="2 3">
    <name type="scientific">Nitrosomonas communis</name>
    <dbReference type="NCBI Taxonomy" id="44574"/>
    <lineage>
        <taxon>Bacteria</taxon>
        <taxon>Pseudomonadati</taxon>
        <taxon>Pseudomonadota</taxon>
        <taxon>Betaproteobacteria</taxon>
        <taxon>Nitrosomonadales</taxon>
        <taxon>Nitrosomonadaceae</taxon>
        <taxon>Nitrosomonas</taxon>
    </lineage>
</organism>
<sequence length="273" mass="30508">MAWLNAVIVSCCGIVAAGVASIAYRNSNNNNHFYYIIFIITMILSFGASQAFILPIINAESSTAITSDEKLLDYSAFTLMKWYDPESYNKIKSEFYQVIKGGQSKEEATAAVHNMISTLVQKHLPHASDEAAIKYAEVKVQELTELMQNGENLCYPFFFSQMGQTLNSTKYISHTTREAGLAALNDIVRTSFVLSQDIPSVEEVSTILEPVIYIELNKYGQDLALIQEPVMNKTDKIKVCEITMNMYKSLLQLPSINGSKVIRYLAAQKSPKL</sequence>
<evidence type="ECO:0000256" key="1">
    <source>
        <dbReference type="SAM" id="Phobius"/>
    </source>
</evidence>
<feature type="transmembrane region" description="Helical" evidence="1">
    <location>
        <begin position="33"/>
        <end position="57"/>
    </location>
</feature>
<name>A0A1I4U2G2_9PROT</name>
<feature type="transmembrane region" description="Helical" evidence="1">
    <location>
        <begin position="6"/>
        <end position="24"/>
    </location>
</feature>
<keyword evidence="3" id="KW-1185">Reference proteome</keyword>
<proteinExistence type="predicted"/>
<keyword evidence="1" id="KW-0472">Membrane</keyword>
<accession>A0A1I4U2G2</accession>
<evidence type="ECO:0000313" key="3">
    <source>
        <dbReference type="Proteomes" id="UP000183287"/>
    </source>
</evidence>